<accession>A0A7J6DIE0</accession>
<organism evidence="2 3">
    <name type="scientific">Onychostoma macrolepis</name>
    <dbReference type="NCBI Taxonomy" id="369639"/>
    <lineage>
        <taxon>Eukaryota</taxon>
        <taxon>Metazoa</taxon>
        <taxon>Chordata</taxon>
        <taxon>Craniata</taxon>
        <taxon>Vertebrata</taxon>
        <taxon>Euteleostomi</taxon>
        <taxon>Actinopterygii</taxon>
        <taxon>Neopterygii</taxon>
        <taxon>Teleostei</taxon>
        <taxon>Ostariophysi</taxon>
        <taxon>Cypriniformes</taxon>
        <taxon>Cyprinidae</taxon>
        <taxon>Acrossocheilinae</taxon>
        <taxon>Onychostoma</taxon>
    </lineage>
</organism>
<dbReference type="AlphaFoldDB" id="A0A7J6DIE0"/>
<dbReference type="Proteomes" id="UP000579812">
    <property type="component" value="Unassembled WGS sequence"/>
</dbReference>
<feature type="compositionally biased region" description="Polar residues" evidence="1">
    <location>
        <begin position="141"/>
        <end position="151"/>
    </location>
</feature>
<reference evidence="2 3" key="1">
    <citation type="submission" date="2020-04" db="EMBL/GenBank/DDBJ databases">
        <title>Chromosome-level genome assembly of a cyprinid fish Onychostoma macrolepis by integration of Nanopore Sequencing, Bionano and Hi-C technology.</title>
        <authorList>
            <person name="Wang D."/>
        </authorList>
    </citation>
    <scope>NUCLEOTIDE SEQUENCE [LARGE SCALE GENOMIC DNA]</scope>
    <source>
        <strain evidence="2">SWU-2019</strain>
        <tissue evidence="2">Muscle</tissue>
    </source>
</reference>
<evidence type="ECO:0000313" key="3">
    <source>
        <dbReference type="Proteomes" id="UP000579812"/>
    </source>
</evidence>
<protein>
    <submittedName>
        <fullName evidence="2">Uncharacterized protein</fullName>
    </submittedName>
</protein>
<name>A0A7J6DIE0_9TELE</name>
<comment type="caution">
    <text evidence="2">The sequence shown here is derived from an EMBL/GenBank/DDBJ whole genome shotgun (WGS) entry which is preliminary data.</text>
</comment>
<proteinExistence type="predicted"/>
<feature type="region of interest" description="Disordered" evidence="1">
    <location>
        <begin position="1"/>
        <end position="20"/>
    </location>
</feature>
<keyword evidence="3" id="KW-1185">Reference proteome</keyword>
<sequence length="160" mass="17993">MIADDDESASTELSSTTPSRAYGDMLDVMDHAIKRLDLAWTHEKPKPAHGRLDEHFLAGLDRPVPGSLPFLPDLHSEISKSWGKSYSFRLHPFQHTDYANVEGVAERRYTRVPPFEEMFARYLSQAKGMIGLELRLANRASPPSRSQQGKPTANKGKKEC</sequence>
<feature type="compositionally biased region" description="Polar residues" evidence="1">
    <location>
        <begin position="10"/>
        <end position="19"/>
    </location>
</feature>
<evidence type="ECO:0000313" key="2">
    <source>
        <dbReference type="EMBL" id="KAF4119103.1"/>
    </source>
</evidence>
<gene>
    <name evidence="2" type="ORF">G5714_001154</name>
</gene>
<evidence type="ECO:0000256" key="1">
    <source>
        <dbReference type="SAM" id="MobiDB-lite"/>
    </source>
</evidence>
<dbReference type="EMBL" id="JAAMOB010000001">
    <property type="protein sequence ID" value="KAF4119103.1"/>
    <property type="molecule type" value="Genomic_DNA"/>
</dbReference>
<feature type="region of interest" description="Disordered" evidence="1">
    <location>
        <begin position="137"/>
        <end position="160"/>
    </location>
</feature>